<dbReference type="OrthoDB" id="4871082at2"/>
<dbReference type="RefSeq" id="WP_143784329.1">
    <property type="nucleotide sequence ID" value="NZ_CP041616.1"/>
</dbReference>
<evidence type="ECO:0000313" key="1">
    <source>
        <dbReference type="EMBL" id="QDO89613.1"/>
    </source>
</evidence>
<organism evidence="1 2">
    <name type="scientific">Ornithinimicrobium ciconiae</name>
    <dbReference type="NCBI Taxonomy" id="2594265"/>
    <lineage>
        <taxon>Bacteria</taxon>
        <taxon>Bacillati</taxon>
        <taxon>Actinomycetota</taxon>
        <taxon>Actinomycetes</taxon>
        <taxon>Micrococcales</taxon>
        <taxon>Ornithinimicrobiaceae</taxon>
        <taxon>Ornithinimicrobium</taxon>
    </lineage>
</organism>
<keyword evidence="2" id="KW-1185">Reference proteome</keyword>
<accession>A0A516GDL9</accession>
<protein>
    <submittedName>
        <fullName evidence="1">Uncharacterized protein</fullName>
    </submittedName>
</protein>
<dbReference type="AlphaFoldDB" id="A0A516GDL9"/>
<gene>
    <name evidence="1" type="ORF">FNH13_15795</name>
</gene>
<dbReference type="Proteomes" id="UP000315395">
    <property type="component" value="Chromosome"/>
</dbReference>
<sequence length="105" mass="11424">MVIQHGGRPEELRAAREECAEELGGEPTAPLADDAELSKFYDLQVEAYECLVANGYSPAPPSTREAFVASYYAGESWFAHQPAVPEGAPIPDTVCPQPMLADIEW</sequence>
<dbReference type="KEGG" id="orz:FNH13_15795"/>
<name>A0A516GDL9_9MICO</name>
<evidence type="ECO:0000313" key="2">
    <source>
        <dbReference type="Proteomes" id="UP000315395"/>
    </source>
</evidence>
<dbReference type="EMBL" id="CP041616">
    <property type="protein sequence ID" value="QDO89613.1"/>
    <property type="molecule type" value="Genomic_DNA"/>
</dbReference>
<proteinExistence type="predicted"/>
<reference evidence="1 2" key="1">
    <citation type="submission" date="2019-07" db="EMBL/GenBank/DDBJ databases">
        <title>complete genome sequencing of Ornithinimicrobium sp. H23M54.</title>
        <authorList>
            <person name="Bae J.-W."/>
            <person name="Lee S.-Y."/>
        </authorList>
    </citation>
    <scope>NUCLEOTIDE SEQUENCE [LARGE SCALE GENOMIC DNA]</scope>
    <source>
        <strain evidence="1 2">H23M54</strain>
    </source>
</reference>